<dbReference type="InterPro" id="IPR036397">
    <property type="entry name" value="RNaseH_sf"/>
</dbReference>
<evidence type="ECO:0000256" key="7">
    <source>
        <dbReference type="ARBA" id="ARBA00012161"/>
    </source>
</evidence>
<organism evidence="18 19">
    <name type="scientific">Gossypium barbadense</name>
    <name type="common">Sea Island cotton</name>
    <name type="synonym">Hibiscus barbadensis</name>
    <dbReference type="NCBI Taxonomy" id="3634"/>
    <lineage>
        <taxon>Eukaryota</taxon>
        <taxon>Viridiplantae</taxon>
        <taxon>Streptophyta</taxon>
        <taxon>Embryophyta</taxon>
        <taxon>Tracheophyta</taxon>
        <taxon>Spermatophyta</taxon>
        <taxon>Magnoliopsida</taxon>
        <taxon>eudicotyledons</taxon>
        <taxon>Gunneridae</taxon>
        <taxon>Pentapetalae</taxon>
        <taxon>rosids</taxon>
        <taxon>malvids</taxon>
        <taxon>Malvales</taxon>
        <taxon>Malvaceae</taxon>
        <taxon>Malvoideae</taxon>
        <taxon>Gossypium</taxon>
    </lineage>
</organism>
<dbReference type="AlphaFoldDB" id="A0A2P5VXT6"/>
<comment type="catalytic activity">
    <reaction evidence="1">
        <text>Exonucleolytic cleavage of poly(A) to 5'-AMP.</text>
        <dbReference type="EC" id="3.1.13.4"/>
    </reaction>
</comment>
<evidence type="ECO:0000256" key="6">
    <source>
        <dbReference type="ARBA" id="ARBA00011757"/>
    </source>
</evidence>
<dbReference type="GO" id="GO:0005634">
    <property type="term" value="C:nucleus"/>
    <property type="evidence" value="ECO:0007669"/>
    <property type="project" value="UniProtKB-SubCell"/>
</dbReference>
<dbReference type="Pfam" id="PF04857">
    <property type="entry name" value="CAF1"/>
    <property type="match status" value="1"/>
</dbReference>
<evidence type="ECO:0000256" key="8">
    <source>
        <dbReference type="ARBA" id="ARBA00022490"/>
    </source>
</evidence>
<evidence type="ECO:0000256" key="5">
    <source>
        <dbReference type="ARBA" id="ARBA00008372"/>
    </source>
</evidence>
<dbReference type="InterPro" id="IPR012337">
    <property type="entry name" value="RNaseH-like_sf"/>
</dbReference>
<evidence type="ECO:0000256" key="14">
    <source>
        <dbReference type="ARBA" id="ARBA00023015"/>
    </source>
</evidence>
<keyword evidence="13" id="KW-0694">RNA-binding</keyword>
<dbReference type="GO" id="GO:0046872">
    <property type="term" value="F:metal ion binding"/>
    <property type="evidence" value="ECO:0007669"/>
    <property type="project" value="UniProtKB-KW"/>
</dbReference>
<comment type="subcellular location">
    <subcellularLocation>
        <location evidence="4">Cytoplasm</location>
    </subcellularLocation>
    <subcellularLocation>
        <location evidence="3">Nucleus</location>
    </subcellularLocation>
</comment>
<comment type="similarity">
    <text evidence="5">Belongs to the CAF1 family.</text>
</comment>
<keyword evidence="14" id="KW-0805">Transcription regulation</keyword>
<evidence type="ECO:0000256" key="9">
    <source>
        <dbReference type="ARBA" id="ARBA00022722"/>
    </source>
</evidence>
<dbReference type="PANTHER" id="PTHR10797">
    <property type="entry name" value="CCR4-NOT TRANSCRIPTION COMPLEX SUBUNIT"/>
    <property type="match status" value="1"/>
</dbReference>
<dbReference type="EC" id="3.1.13.4" evidence="7"/>
<keyword evidence="10" id="KW-0479">Metal-binding</keyword>
<proteinExistence type="inferred from homology"/>
<keyword evidence="12" id="KW-0269">Exonuclease</keyword>
<evidence type="ECO:0000313" key="19">
    <source>
        <dbReference type="Proteomes" id="UP000239757"/>
    </source>
</evidence>
<evidence type="ECO:0000256" key="15">
    <source>
        <dbReference type="ARBA" id="ARBA00023163"/>
    </source>
</evidence>
<evidence type="ECO:0000256" key="3">
    <source>
        <dbReference type="ARBA" id="ARBA00004123"/>
    </source>
</evidence>
<keyword evidence="11" id="KW-0378">Hydrolase</keyword>
<dbReference type="InterPro" id="IPR039637">
    <property type="entry name" value="CNOT7/CNOT8/Pop2"/>
</dbReference>
<evidence type="ECO:0000256" key="13">
    <source>
        <dbReference type="ARBA" id="ARBA00022884"/>
    </source>
</evidence>
<evidence type="ECO:0000256" key="1">
    <source>
        <dbReference type="ARBA" id="ARBA00001663"/>
    </source>
</evidence>
<dbReference type="GO" id="GO:0003723">
    <property type="term" value="F:RNA binding"/>
    <property type="evidence" value="ECO:0007669"/>
    <property type="project" value="UniProtKB-KW"/>
</dbReference>
<name>A0A2P5VXT6_GOSBA</name>
<evidence type="ECO:0000313" key="18">
    <source>
        <dbReference type="EMBL" id="PPR83650.1"/>
    </source>
</evidence>
<keyword evidence="16" id="KW-0539">Nucleus</keyword>
<comment type="cofactor">
    <cofactor evidence="2">
        <name>a divalent metal cation</name>
        <dbReference type="ChEBI" id="CHEBI:60240"/>
    </cofactor>
</comment>
<evidence type="ECO:0000256" key="11">
    <source>
        <dbReference type="ARBA" id="ARBA00022801"/>
    </source>
</evidence>
<dbReference type="SUPFAM" id="SSF53098">
    <property type="entry name" value="Ribonuclease H-like"/>
    <property type="match status" value="1"/>
</dbReference>
<keyword evidence="8" id="KW-0963">Cytoplasm</keyword>
<evidence type="ECO:0000256" key="16">
    <source>
        <dbReference type="ARBA" id="ARBA00023242"/>
    </source>
</evidence>
<protein>
    <recommendedName>
        <fullName evidence="7">poly(A)-specific ribonuclease</fullName>
        <ecNumber evidence="7">3.1.13.4</ecNumber>
    </recommendedName>
</protein>
<dbReference type="EMBL" id="KZ670244">
    <property type="protein sequence ID" value="PPR83650.1"/>
    <property type="molecule type" value="Genomic_DNA"/>
</dbReference>
<comment type="function">
    <text evidence="17">Ubiquitous transcription factor required for a diverse set of processes. It is a component of the CCR4 complex involved in the control of gene expression.</text>
</comment>
<dbReference type="Gene3D" id="3.30.420.10">
    <property type="entry name" value="Ribonuclease H-like superfamily/Ribonuclease H"/>
    <property type="match status" value="2"/>
</dbReference>
<keyword evidence="15" id="KW-0804">Transcription</keyword>
<reference evidence="18 19" key="1">
    <citation type="submission" date="2015-01" db="EMBL/GenBank/DDBJ databases">
        <title>Genome of allotetraploid Gossypium barbadense reveals genomic plasticity and fiber elongation in cotton evolution.</title>
        <authorList>
            <person name="Chen X."/>
            <person name="Liu X."/>
            <person name="Zhao B."/>
            <person name="Zheng H."/>
            <person name="Hu Y."/>
            <person name="Lu G."/>
            <person name="Yang C."/>
            <person name="Chen J."/>
            <person name="Shan C."/>
            <person name="Zhang L."/>
            <person name="Zhou Y."/>
            <person name="Wang L."/>
            <person name="Guo W."/>
            <person name="Bai Y."/>
            <person name="Ruan J."/>
            <person name="Shangguan X."/>
            <person name="Mao Y."/>
            <person name="Jiang J."/>
            <person name="Zhu Y."/>
            <person name="Lei J."/>
            <person name="Kang H."/>
            <person name="Chen S."/>
            <person name="He X."/>
            <person name="Wang R."/>
            <person name="Wang Y."/>
            <person name="Chen J."/>
            <person name="Wang L."/>
            <person name="Yu S."/>
            <person name="Wang B."/>
            <person name="Wei J."/>
            <person name="Song S."/>
            <person name="Lu X."/>
            <person name="Gao Z."/>
            <person name="Gu W."/>
            <person name="Deng X."/>
            <person name="Ma D."/>
            <person name="Wang S."/>
            <person name="Liang W."/>
            <person name="Fang L."/>
            <person name="Cai C."/>
            <person name="Zhu X."/>
            <person name="Zhou B."/>
            <person name="Zhang Y."/>
            <person name="Chen Z."/>
            <person name="Xu S."/>
            <person name="Zhu R."/>
            <person name="Wang S."/>
            <person name="Zhang T."/>
            <person name="Zhao G."/>
        </authorList>
    </citation>
    <scope>NUCLEOTIDE SEQUENCE [LARGE SCALE GENOMIC DNA]</scope>
    <source>
        <strain evidence="19">cv. Xinhai21</strain>
        <tissue evidence="18">Leaf</tissue>
    </source>
</reference>
<sequence>MFNFGLSLANLRKEKKKHVLTIVDNLEEEFALIREIVDTYNYMAMDTEFSGVVLHPVGTFKNINDYNFQTLKDNIDILKLIQLGLTFSNENGSLPTCGTDSFCIWQFIFRIDVKRFGELLMSSGVVLNGDVHWVTFHSGYDFRYLLKLLTSRSLPNSQAGFFDLIKIYFSMVYDIKDMMKFCNSLHSGLNKLVELLEVERVGVGSESLLTSCTFRKLIGNFFNGSTEKYASVLYGLGVQN</sequence>
<dbReference type="GO" id="GO:0004535">
    <property type="term" value="F:poly(A)-specific ribonuclease activity"/>
    <property type="evidence" value="ECO:0007669"/>
    <property type="project" value="UniProtKB-EC"/>
</dbReference>
<dbReference type="Proteomes" id="UP000239757">
    <property type="component" value="Unassembled WGS sequence"/>
</dbReference>
<keyword evidence="9" id="KW-0540">Nuclease</keyword>
<evidence type="ECO:0000256" key="17">
    <source>
        <dbReference type="ARBA" id="ARBA00025148"/>
    </source>
</evidence>
<evidence type="ECO:0000256" key="12">
    <source>
        <dbReference type="ARBA" id="ARBA00022839"/>
    </source>
</evidence>
<dbReference type="GO" id="GO:0005737">
    <property type="term" value="C:cytoplasm"/>
    <property type="evidence" value="ECO:0007669"/>
    <property type="project" value="UniProtKB-SubCell"/>
</dbReference>
<comment type="subunit">
    <text evidence="6">Component of the CCR4-NOT complex, at least composed of CRR4 and CAF1 proteins.</text>
</comment>
<evidence type="ECO:0000256" key="10">
    <source>
        <dbReference type="ARBA" id="ARBA00022723"/>
    </source>
</evidence>
<dbReference type="InterPro" id="IPR006941">
    <property type="entry name" value="RNase_CAF1"/>
</dbReference>
<evidence type="ECO:0000256" key="4">
    <source>
        <dbReference type="ARBA" id="ARBA00004496"/>
    </source>
</evidence>
<dbReference type="OrthoDB" id="1164111at2759"/>
<dbReference type="GO" id="GO:0030014">
    <property type="term" value="C:CCR4-NOT complex"/>
    <property type="evidence" value="ECO:0007669"/>
    <property type="project" value="InterPro"/>
</dbReference>
<gene>
    <name evidence="18" type="ORF">GOBAR_AA37062</name>
</gene>
<accession>A0A2P5VXT6</accession>
<evidence type="ECO:0000256" key="2">
    <source>
        <dbReference type="ARBA" id="ARBA00001968"/>
    </source>
</evidence>